<proteinExistence type="predicted"/>
<dbReference type="VEuPathDB" id="FungiDB:LCOR_08581.1"/>
<sequence length="100" mass="11339">MKLILFVAVLFGVAMTSHAITIDVDQATYDKFQETCSNTALEACESVGYCKIGEAGTKKPEHANFERTLKLFHLVRWQLRYGTCSQRYLPTERCQMKIGS</sequence>
<keyword evidence="1" id="KW-0732">Signal</keyword>
<dbReference type="EMBL" id="CBTN010000048">
    <property type="protein sequence ID" value="CDH57671.1"/>
    <property type="molecule type" value="Genomic_DNA"/>
</dbReference>
<gene>
    <name evidence="2" type="ORF">LCOR_08581.1</name>
</gene>
<evidence type="ECO:0000256" key="1">
    <source>
        <dbReference type="SAM" id="SignalP"/>
    </source>
</evidence>
<name>A0A068S8V2_9FUNG</name>
<dbReference type="AlphaFoldDB" id="A0A068S8V2"/>
<feature type="signal peptide" evidence="1">
    <location>
        <begin position="1"/>
        <end position="19"/>
    </location>
</feature>
<feature type="chain" id="PRO_5001653016" evidence="1">
    <location>
        <begin position="20"/>
        <end position="100"/>
    </location>
</feature>
<keyword evidence="3" id="KW-1185">Reference proteome</keyword>
<evidence type="ECO:0000313" key="3">
    <source>
        <dbReference type="Proteomes" id="UP000027586"/>
    </source>
</evidence>
<evidence type="ECO:0000313" key="2">
    <source>
        <dbReference type="EMBL" id="CDH57671.1"/>
    </source>
</evidence>
<accession>A0A068S8V2</accession>
<protein>
    <submittedName>
        <fullName evidence="2">Uncharacterized protein</fullName>
    </submittedName>
</protein>
<organism evidence="2 3">
    <name type="scientific">Lichtheimia corymbifera JMRC:FSU:9682</name>
    <dbReference type="NCBI Taxonomy" id="1263082"/>
    <lineage>
        <taxon>Eukaryota</taxon>
        <taxon>Fungi</taxon>
        <taxon>Fungi incertae sedis</taxon>
        <taxon>Mucoromycota</taxon>
        <taxon>Mucoromycotina</taxon>
        <taxon>Mucoromycetes</taxon>
        <taxon>Mucorales</taxon>
        <taxon>Lichtheimiaceae</taxon>
        <taxon>Lichtheimia</taxon>
    </lineage>
</organism>
<dbReference type="Proteomes" id="UP000027586">
    <property type="component" value="Unassembled WGS sequence"/>
</dbReference>
<comment type="caution">
    <text evidence="2">The sequence shown here is derived from an EMBL/GenBank/DDBJ whole genome shotgun (WGS) entry which is preliminary data.</text>
</comment>
<reference evidence="2" key="1">
    <citation type="submission" date="2013-08" db="EMBL/GenBank/DDBJ databases">
        <title>Gene expansion shapes genome architecture in the human pathogen Lichtheimia corymbifera: an evolutionary genomics analysis in the ancient terrestrial Mucorales (Mucoromycotina).</title>
        <authorList>
            <person name="Schwartze V.U."/>
            <person name="Winter S."/>
            <person name="Shelest E."/>
            <person name="Marcet-Houben M."/>
            <person name="Horn F."/>
            <person name="Wehner S."/>
            <person name="Hoffmann K."/>
            <person name="Riege K."/>
            <person name="Sammeth M."/>
            <person name="Nowrousian M."/>
            <person name="Valiante V."/>
            <person name="Linde J."/>
            <person name="Jacobsen I.D."/>
            <person name="Marz M."/>
            <person name="Brakhage A.A."/>
            <person name="Gabaldon T."/>
            <person name="Bocker S."/>
            <person name="Voigt K."/>
        </authorList>
    </citation>
    <scope>NUCLEOTIDE SEQUENCE [LARGE SCALE GENOMIC DNA]</scope>
    <source>
        <strain evidence="2">FSU 9682</strain>
    </source>
</reference>